<gene>
    <name evidence="4" type="ORF">PICMEDRAFT_119196</name>
</gene>
<evidence type="ECO:0000313" key="4">
    <source>
        <dbReference type="EMBL" id="ODQ47790.1"/>
    </source>
</evidence>
<dbReference type="InterPro" id="IPR021895">
    <property type="entry name" value="Bud3_N"/>
</dbReference>
<accession>A0A1E3NNW1</accession>
<dbReference type="STRING" id="763406.A0A1E3NNW1"/>
<protein>
    <submittedName>
        <fullName evidence="4">Uncharacterized protein</fullName>
    </submittedName>
</protein>
<dbReference type="EMBL" id="KV454002">
    <property type="protein sequence ID" value="ODQ47790.1"/>
    <property type="molecule type" value="Genomic_DNA"/>
</dbReference>
<feature type="domain" description="Bud3 C-terminal PH" evidence="3">
    <location>
        <begin position="483"/>
        <end position="688"/>
    </location>
</feature>
<name>A0A1E3NNW1_9ASCO</name>
<reference evidence="4 5" key="1">
    <citation type="journal article" date="2016" name="Proc. Natl. Acad. Sci. U.S.A.">
        <title>Comparative genomics of biotechnologically important yeasts.</title>
        <authorList>
            <person name="Riley R."/>
            <person name="Haridas S."/>
            <person name="Wolfe K.H."/>
            <person name="Lopes M.R."/>
            <person name="Hittinger C.T."/>
            <person name="Goeker M."/>
            <person name="Salamov A.A."/>
            <person name="Wisecaver J.H."/>
            <person name="Long T.M."/>
            <person name="Calvey C.H."/>
            <person name="Aerts A.L."/>
            <person name="Barry K.W."/>
            <person name="Choi C."/>
            <person name="Clum A."/>
            <person name="Coughlan A.Y."/>
            <person name="Deshpande S."/>
            <person name="Douglass A.P."/>
            <person name="Hanson S.J."/>
            <person name="Klenk H.-P."/>
            <person name="LaButti K.M."/>
            <person name="Lapidus A."/>
            <person name="Lindquist E.A."/>
            <person name="Lipzen A.M."/>
            <person name="Meier-Kolthoff J.P."/>
            <person name="Ohm R.A."/>
            <person name="Otillar R.P."/>
            <person name="Pangilinan J.L."/>
            <person name="Peng Y."/>
            <person name="Rokas A."/>
            <person name="Rosa C.A."/>
            <person name="Scheuner C."/>
            <person name="Sibirny A.A."/>
            <person name="Slot J.C."/>
            <person name="Stielow J.B."/>
            <person name="Sun H."/>
            <person name="Kurtzman C.P."/>
            <person name="Blackwell M."/>
            <person name="Grigoriev I.V."/>
            <person name="Jeffries T.W."/>
        </authorList>
    </citation>
    <scope>NUCLEOTIDE SEQUENCE [LARGE SCALE GENOMIC DNA]</scope>
    <source>
        <strain evidence="4 5">NRRL Y-2026</strain>
    </source>
</reference>
<proteinExistence type="predicted"/>
<feature type="domain" description="Bud3 N-terminal" evidence="2">
    <location>
        <begin position="66"/>
        <end position="229"/>
    </location>
</feature>
<dbReference type="InterPro" id="IPR057454">
    <property type="entry name" value="Bud3_C"/>
</dbReference>
<evidence type="ECO:0000259" key="3">
    <source>
        <dbReference type="Pfam" id="PF25351"/>
    </source>
</evidence>
<evidence type="ECO:0000259" key="2">
    <source>
        <dbReference type="Pfam" id="PF12015"/>
    </source>
</evidence>
<dbReference type="RefSeq" id="XP_019018903.1">
    <property type="nucleotide sequence ID" value="XM_019159858.1"/>
</dbReference>
<keyword evidence="5" id="KW-1185">Reference proteome</keyword>
<dbReference type="Proteomes" id="UP000094455">
    <property type="component" value="Unassembled WGS sequence"/>
</dbReference>
<organism evidence="4 5">
    <name type="scientific">Pichia membranifaciens NRRL Y-2026</name>
    <dbReference type="NCBI Taxonomy" id="763406"/>
    <lineage>
        <taxon>Eukaryota</taxon>
        <taxon>Fungi</taxon>
        <taxon>Dikarya</taxon>
        <taxon>Ascomycota</taxon>
        <taxon>Saccharomycotina</taxon>
        <taxon>Pichiomycetes</taxon>
        <taxon>Pichiales</taxon>
        <taxon>Pichiaceae</taxon>
        <taxon>Pichia</taxon>
    </lineage>
</organism>
<dbReference type="Pfam" id="PF25351">
    <property type="entry name" value="PH_BUD3_C"/>
    <property type="match status" value="1"/>
</dbReference>
<evidence type="ECO:0000256" key="1">
    <source>
        <dbReference type="SAM" id="MobiDB-lite"/>
    </source>
</evidence>
<feature type="compositionally biased region" description="Polar residues" evidence="1">
    <location>
        <begin position="945"/>
        <end position="954"/>
    </location>
</feature>
<dbReference type="GeneID" id="30176545"/>
<evidence type="ECO:0000313" key="5">
    <source>
        <dbReference type="Proteomes" id="UP000094455"/>
    </source>
</evidence>
<sequence length="1711" mass="193375">MCSTGMPTKEDGSSPTTTPITRIKSIIPNSKSKNNLFMTFFDNTDPIVRSSSQYIITQTKEDLYNENYWSLMIPSAAYFHVYNSVLGDVFAMVYNNNIRNEKNHSLSTFIISKHGCSVHPEIYLSADSKYYPAVENLNPSLKSSKVRKALAISLLKTFADLNSDITDSLYSQADLPNKTFDWDETQAGLLASQMTLLDALPPSDIGSYLYELGYLTQSLSTASYVVDVIYTDQPGNELLSEQNNALAFLLGKQLEQLFDPLTEYSPEPTEKVYKPPIDNFSSCMEEDNDLICSICSELITVQTNYTVSLVQFLQNFIVPLRIKVLEGKLPGYSTAKLNQIFPPTIDEVTRINCIFLDMLKLARPYGSYEILKACGTTIPYFYKAQMRHEAATKNFHLNYLKFVADVNTSDCSDLLSLDQPTVETAVYSSLNLVKIQLIIQRLVKNQTWPDQLKDSVNIYLDSCDDTISSFANDKLLPYNGRIFTPTGKILAEIAKGWPSELQFGWLTRRVVAVFDATDILANNVRNKSVIIVFSDHALFLTIDDDEYYADLWRGNESQDTNNGKNKIANTELSASMSNSDYVSSSIHKPSVSDILMHSLTNETPLNKLPHMSVKYWASINDLHALHFVSSAQSADNTPNSYVRFFNEKDSSFTGIYQLDKVSGKYVTEVLARSKILNKTQSFHLFCGSISNDDLKPTENSDDSENQNGTITKRVYYTAHEASTYEKEDTKSPFIVLFNKEYNDDILDEYNVYAFITLNFVKDDTIRMEGISRCRIDGHEKEKLSYDVNVDILSASLSLILSELFSTHMSLYNPMLIDYLLTNNGQVNSQASKVLNVPLEVLDSDKTKIIDSVMKSKKERDIVNSVANDKKDRRKSLELLSEDIKTKKLTKALQKKEVKENKEVRFQAAPTMKDQSKTSNNPPRNLEKSSKGGKAKSGFFKFFSRQKPSNKTPAANKQLKRNATVVYQKKESTQKNYDYSELKPAKPKIQKKKSSQSFTLFSLKSNNLSVAKREAKVQPVKKEVSKPIIPKPNNFESSIANPISPQKIVDNNATSVLEKEDITEMGHRLTNSQTDNTTLSTGIYVNSHFEFPMESAPASQNVDNDKSSAPVTPKIAKLKDGPGHTKGYKDSVDLMGKLNIQIEDPKVYDDDLFELSSNNVSKTLQKSHEQFNIMKPKSIHSETTQTDDTNVFTPKAYDFTPVTQISSRNPAEVKDSDYVDEKFYNNNMAIKTDQQNKNNIIDANVKRNPWRVMTLPVKSPEVDPDMISLQRSKSFYTRFKNMRERQEQMLKENGMTLVRDLSDLPIKDRKALSQGFIFSPSICSNLDKSILDNENTNWTSMDNIMQSTSTETDLPAIAKLAPQKPPNLTTKPLISSPSTSISVVERKIVQTKPIVKESPENSRSISTSSSVYLTSEDDALKTYDNLQSALNAINPYSMVIDDTNQPDIYEDELKEVSSYHVIDDNDDATILHTPVYHSESVSNVKLYQDDIDFFSDLDLDKMDLNIDMNFPDVSELLINSVNIKQKPMHKSKSFVTNMESNETLSPDFTIRDLTIGNLDDTIMHSQIDTSFDSAQTNNFNSNMLISDRRDGTYNKKDGAQKSGFSRSDTAFALNALLKNKSYAYLQDVFNGDYESCDDIGSKPETGLMTQIFDEEFSEFEDSTSDSVLRSKKQTKSSRLKREMTDYDIVYYQKLLNSSVNYLSSYTNDEEVY</sequence>
<feature type="region of interest" description="Disordered" evidence="1">
    <location>
        <begin position="1094"/>
        <end position="1123"/>
    </location>
</feature>
<dbReference type="Pfam" id="PF12015">
    <property type="entry name" value="Bud3_N"/>
    <property type="match status" value="1"/>
</dbReference>
<dbReference type="OrthoDB" id="4066896at2759"/>
<feature type="compositionally biased region" description="Polar residues" evidence="1">
    <location>
        <begin position="1096"/>
        <end position="1109"/>
    </location>
</feature>
<feature type="region of interest" description="Disordered" evidence="1">
    <location>
        <begin position="898"/>
        <end position="959"/>
    </location>
</feature>
<feature type="region of interest" description="Disordered" evidence="1">
    <location>
        <begin position="1"/>
        <end position="20"/>
    </location>
</feature>